<dbReference type="InterPro" id="IPR000182">
    <property type="entry name" value="GNAT_dom"/>
</dbReference>
<dbReference type="Proteomes" id="UP000182237">
    <property type="component" value="Chromosome I"/>
</dbReference>
<protein>
    <submittedName>
        <fullName evidence="2">Protein N-acetyltransferase, RimJ/RimL family</fullName>
    </submittedName>
</protein>
<dbReference type="Pfam" id="PF13302">
    <property type="entry name" value="Acetyltransf_3"/>
    <property type="match status" value="1"/>
</dbReference>
<dbReference type="PANTHER" id="PTHR43610">
    <property type="entry name" value="BLL6696 PROTEIN"/>
    <property type="match status" value="1"/>
</dbReference>
<dbReference type="SUPFAM" id="SSF55729">
    <property type="entry name" value="Acyl-CoA N-acyltransferases (Nat)"/>
    <property type="match status" value="1"/>
</dbReference>
<gene>
    <name evidence="2" type="ORF">SAMN04488539_1143</name>
</gene>
<evidence type="ECO:0000313" key="2">
    <source>
        <dbReference type="EMBL" id="SDS16752.1"/>
    </source>
</evidence>
<keyword evidence="3" id="KW-1185">Reference proteome</keyword>
<accession>A0A1H1PZU8</accession>
<dbReference type="InterPro" id="IPR016181">
    <property type="entry name" value="Acyl_CoA_acyltransferase"/>
</dbReference>
<dbReference type="EMBL" id="LT629765">
    <property type="protein sequence ID" value="SDS16752.1"/>
    <property type="molecule type" value="Genomic_DNA"/>
</dbReference>
<dbReference type="STRING" id="1203190.GCA_000312345_02227"/>
<sequence>MVLGSSPVRLEPLSSTHAEDLARAAATLPDIWYVDHVPAPEGVGEQIAFLVASDNYRPWAIIDAAANRAVGITCIYNVDEHNKHCELGHTWISADVQGSYVNPAAKLLLLTHVFEDLRFMRAEFRCHTMNFQSRRALERLGAKFEGELRRYRIMNNGTVRDSRIYSILDYEWPMVKCGLEARLA</sequence>
<dbReference type="GO" id="GO:0016747">
    <property type="term" value="F:acyltransferase activity, transferring groups other than amino-acyl groups"/>
    <property type="evidence" value="ECO:0007669"/>
    <property type="project" value="InterPro"/>
</dbReference>
<evidence type="ECO:0000313" key="3">
    <source>
        <dbReference type="Proteomes" id="UP000182237"/>
    </source>
</evidence>
<dbReference type="Gene3D" id="3.40.630.30">
    <property type="match status" value="1"/>
</dbReference>
<keyword evidence="2" id="KW-0808">Transferase</keyword>
<dbReference type="PANTHER" id="PTHR43610:SF1">
    <property type="entry name" value="N-ACETYLTRANSFERASE DOMAIN-CONTAINING PROTEIN"/>
    <property type="match status" value="1"/>
</dbReference>
<organism evidence="2 3">
    <name type="scientific">Corynebacterium timonense</name>
    <dbReference type="NCBI Taxonomy" id="441500"/>
    <lineage>
        <taxon>Bacteria</taxon>
        <taxon>Bacillati</taxon>
        <taxon>Actinomycetota</taxon>
        <taxon>Actinomycetes</taxon>
        <taxon>Mycobacteriales</taxon>
        <taxon>Corynebacteriaceae</taxon>
        <taxon>Corynebacterium</taxon>
    </lineage>
</organism>
<evidence type="ECO:0000259" key="1">
    <source>
        <dbReference type="Pfam" id="PF13302"/>
    </source>
</evidence>
<proteinExistence type="predicted"/>
<reference evidence="2 3" key="1">
    <citation type="submission" date="2016-10" db="EMBL/GenBank/DDBJ databases">
        <authorList>
            <person name="de Groot N.N."/>
        </authorList>
    </citation>
    <scope>NUCLEOTIDE SEQUENCE [LARGE SCALE GENOMIC DNA]</scope>
    <source>
        <strain evidence="2 3">DSM 45434</strain>
    </source>
</reference>
<feature type="domain" description="N-acetyltransferase" evidence="1">
    <location>
        <begin position="9"/>
        <end position="143"/>
    </location>
</feature>
<dbReference type="AlphaFoldDB" id="A0A1H1PZU8"/>
<dbReference type="eggNOG" id="COG1670">
    <property type="taxonomic scope" value="Bacteria"/>
</dbReference>
<name>A0A1H1PZU8_9CORY</name>